<dbReference type="Proteomes" id="UP000606786">
    <property type="component" value="Unassembled WGS sequence"/>
</dbReference>
<feature type="region of interest" description="Disordered" evidence="1">
    <location>
        <begin position="19"/>
        <end position="53"/>
    </location>
</feature>
<sequence length="89" mass="9921">MDMNINHLLLFLKLSFKDRNQGSKSVKPSTKTEQRVQTRLHQKSDGNLPSKRGWHTELVFSTTDGSNSGGSTVCSEEQIVVVATHPPKE</sequence>
<organism evidence="2 3">
    <name type="scientific">Ceratitis capitata</name>
    <name type="common">Mediterranean fruit fly</name>
    <name type="synonym">Tephritis capitata</name>
    <dbReference type="NCBI Taxonomy" id="7213"/>
    <lineage>
        <taxon>Eukaryota</taxon>
        <taxon>Metazoa</taxon>
        <taxon>Ecdysozoa</taxon>
        <taxon>Arthropoda</taxon>
        <taxon>Hexapoda</taxon>
        <taxon>Insecta</taxon>
        <taxon>Pterygota</taxon>
        <taxon>Neoptera</taxon>
        <taxon>Endopterygota</taxon>
        <taxon>Diptera</taxon>
        <taxon>Brachycera</taxon>
        <taxon>Muscomorpha</taxon>
        <taxon>Tephritoidea</taxon>
        <taxon>Tephritidae</taxon>
        <taxon>Ceratitis</taxon>
        <taxon>Ceratitis</taxon>
    </lineage>
</organism>
<dbReference type="AlphaFoldDB" id="A0A811V8K2"/>
<proteinExistence type="predicted"/>
<accession>A0A811V8K2</accession>
<gene>
    <name evidence="2" type="ORF">CCAP1982_LOCUS19868</name>
</gene>
<evidence type="ECO:0000256" key="1">
    <source>
        <dbReference type="SAM" id="MobiDB-lite"/>
    </source>
</evidence>
<evidence type="ECO:0000313" key="3">
    <source>
        <dbReference type="Proteomes" id="UP000606786"/>
    </source>
</evidence>
<name>A0A811V8K2_CERCA</name>
<evidence type="ECO:0000313" key="2">
    <source>
        <dbReference type="EMBL" id="CAD7011756.1"/>
    </source>
</evidence>
<protein>
    <submittedName>
        <fullName evidence="2">(Mediterranean fruit fly) hypothetical protein</fullName>
    </submittedName>
</protein>
<dbReference type="EMBL" id="CAJHJT010000056">
    <property type="protein sequence ID" value="CAD7011756.1"/>
    <property type="molecule type" value="Genomic_DNA"/>
</dbReference>
<comment type="caution">
    <text evidence="2">The sequence shown here is derived from an EMBL/GenBank/DDBJ whole genome shotgun (WGS) entry which is preliminary data.</text>
</comment>
<reference evidence="2" key="1">
    <citation type="submission" date="2020-11" db="EMBL/GenBank/DDBJ databases">
        <authorList>
            <person name="Whitehead M."/>
        </authorList>
    </citation>
    <scope>NUCLEOTIDE SEQUENCE</scope>
    <source>
        <strain evidence="2">EGII</strain>
    </source>
</reference>
<keyword evidence="3" id="KW-1185">Reference proteome</keyword>